<keyword evidence="2" id="KW-1185">Reference proteome</keyword>
<reference evidence="2" key="2">
    <citation type="submission" date="2011-03" db="EMBL/GenBank/DDBJ databases">
        <title>The complete genome of Hippea maritima DSM 10411.</title>
        <authorList>
            <consortium name="US DOE Joint Genome Institute (JGI-PGF)"/>
            <person name="Lucas S."/>
            <person name="Copeland A."/>
            <person name="Lapidus A."/>
            <person name="Bruce D."/>
            <person name="Goodwin L."/>
            <person name="Pitluck S."/>
            <person name="Peters L."/>
            <person name="Kyrpides N."/>
            <person name="Mavromatis K."/>
            <person name="Pagani I."/>
            <person name="Ivanova N."/>
            <person name="Mikhailova N."/>
            <person name="Lu M."/>
            <person name="Detter J.C."/>
            <person name="Tapia R."/>
            <person name="Han C."/>
            <person name="Land M."/>
            <person name="Hauser L."/>
            <person name="Markowitz V."/>
            <person name="Cheng J.-F."/>
            <person name="Hugenholtz P."/>
            <person name="Woyke T."/>
            <person name="Wu D."/>
            <person name="Spring S."/>
            <person name="Schroeder M."/>
            <person name="Brambilla E."/>
            <person name="Klenk H.-P."/>
            <person name="Eisen J.A."/>
        </authorList>
    </citation>
    <scope>NUCLEOTIDE SEQUENCE [LARGE SCALE GENOMIC DNA]</scope>
    <source>
        <strain evidence="2">ATCC 700847 / DSM 10411 / MH2</strain>
    </source>
</reference>
<dbReference type="InParanoid" id="F2LUA0"/>
<dbReference type="Proteomes" id="UP000008139">
    <property type="component" value="Chromosome"/>
</dbReference>
<dbReference type="AlphaFoldDB" id="F2LUA0"/>
<proteinExistence type="predicted"/>
<dbReference type="EMBL" id="CP002606">
    <property type="protein sequence ID" value="AEA34563.1"/>
    <property type="molecule type" value="Genomic_DNA"/>
</dbReference>
<reference evidence="1 2" key="1">
    <citation type="journal article" date="2011" name="Stand. Genomic Sci.">
        <title>Complete genome sequence of the thermophilic sulfur-reducer Hippea maritima type strain (MH(2)).</title>
        <authorList>
            <person name="Huntemann M."/>
            <person name="Lu M."/>
            <person name="Nolan M."/>
            <person name="Lapidus A."/>
            <person name="Lucas S."/>
            <person name="Hammon N."/>
            <person name="Deshpande S."/>
            <person name="Cheng J.F."/>
            <person name="Tapia R."/>
            <person name="Han C."/>
            <person name="Goodwin L."/>
            <person name="Pitluck S."/>
            <person name="Liolios K."/>
            <person name="Pagani I."/>
            <person name="Ivanova N."/>
            <person name="Ovchinikova G."/>
            <person name="Pati A."/>
            <person name="Chen A."/>
            <person name="Palaniappan K."/>
            <person name="Land M."/>
            <person name="Hauser L."/>
            <person name="Jeffries C.D."/>
            <person name="Detter J.C."/>
            <person name="Brambilla E.M."/>
            <person name="Rohde M."/>
            <person name="Spring S."/>
            <person name="Goker M."/>
            <person name="Woyke T."/>
            <person name="Bristow J."/>
            <person name="Eisen J.A."/>
            <person name="Markowitz V."/>
            <person name="Hugenholtz P."/>
            <person name="Kyrpides N.C."/>
            <person name="Klenk H.P."/>
            <person name="Mavromatis K."/>
        </authorList>
    </citation>
    <scope>NUCLEOTIDE SEQUENCE [LARGE SCALE GENOMIC DNA]</scope>
    <source>
        <strain evidence="2">ATCC 700847 / DSM 10411 / MH2</strain>
    </source>
</reference>
<gene>
    <name evidence="1" type="ordered locus">Hipma_1610</name>
</gene>
<sequence length="75" mass="8739">MGKLSELIRKRGDTKKLTLPLEYIHQGKSKIYIDNEKTKNICSVTLTPTYRFSNSTYFKVEGVMGRDYAVDREVY</sequence>
<accession>F2LUA0</accession>
<protein>
    <submittedName>
        <fullName evidence="1">Uncharacterized protein</fullName>
    </submittedName>
</protein>
<dbReference type="RefSeq" id="WP_013682589.1">
    <property type="nucleotide sequence ID" value="NC_015318.1"/>
</dbReference>
<organism evidence="1 2">
    <name type="scientific">Hippea maritima (strain ATCC 700847 / DSM 10411 / MH2)</name>
    <dbReference type="NCBI Taxonomy" id="760142"/>
    <lineage>
        <taxon>Bacteria</taxon>
        <taxon>Pseudomonadati</taxon>
        <taxon>Campylobacterota</taxon>
        <taxon>Desulfurellia</taxon>
        <taxon>Desulfurellales</taxon>
        <taxon>Hippeaceae</taxon>
        <taxon>Hippea</taxon>
    </lineage>
</organism>
<dbReference type="HOGENOM" id="CLU_2666108_0_0_7"/>
<dbReference type="KEGG" id="hmr:Hipma_1610"/>
<evidence type="ECO:0000313" key="1">
    <source>
        <dbReference type="EMBL" id="AEA34563.1"/>
    </source>
</evidence>
<evidence type="ECO:0000313" key="2">
    <source>
        <dbReference type="Proteomes" id="UP000008139"/>
    </source>
</evidence>
<name>F2LUA0_HIPMA</name>